<keyword evidence="7" id="KW-1185">Reference proteome</keyword>
<evidence type="ECO:0000256" key="5">
    <source>
        <dbReference type="SAM" id="MobiDB-lite"/>
    </source>
</evidence>
<dbReference type="AlphaFoldDB" id="A0A4W3GE16"/>
<keyword evidence="3" id="KW-0812">Transmembrane</keyword>
<comment type="subcellular location">
    <subcellularLocation>
        <location evidence="1">Membrane</location>
        <topology evidence="1">Multi-pass membrane protein</topology>
    </subcellularLocation>
</comment>
<dbReference type="Proteomes" id="UP000314986">
    <property type="component" value="Unassembled WGS sequence"/>
</dbReference>
<dbReference type="Pfam" id="PF00153">
    <property type="entry name" value="Mito_carr"/>
    <property type="match status" value="1"/>
</dbReference>
<feature type="compositionally biased region" description="Gly residues" evidence="5">
    <location>
        <begin position="81"/>
        <end position="91"/>
    </location>
</feature>
<dbReference type="GO" id="GO:0016020">
    <property type="term" value="C:membrane"/>
    <property type="evidence" value="ECO:0007669"/>
    <property type="project" value="UniProtKB-SubCell"/>
</dbReference>
<name>A0A4W3GE16_CALMI</name>
<evidence type="ECO:0000256" key="1">
    <source>
        <dbReference type="ARBA" id="ARBA00004141"/>
    </source>
</evidence>
<reference evidence="7" key="2">
    <citation type="journal article" date="2007" name="PLoS Biol.">
        <title>Survey sequencing and comparative analysis of the elephant shark (Callorhinchus milii) genome.</title>
        <authorList>
            <person name="Venkatesh B."/>
            <person name="Kirkness E.F."/>
            <person name="Loh Y.H."/>
            <person name="Halpern A.L."/>
            <person name="Lee A.P."/>
            <person name="Johnson J."/>
            <person name="Dandona N."/>
            <person name="Viswanathan L.D."/>
            <person name="Tay A."/>
            <person name="Venter J.C."/>
            <person name="Strausberg R.L."/>
            <person name="Brenner S."/>
        </authorList>
    </citation>
    <scope>NUCLEOTIDE SEQUENCE [LARGE SCALE GENOMIC DNA]</scope>
</reference>
<dbReference type="InterPro" id="IPR018108">
    <property type="entry name" value="MCP_transmembrane"/>
</dbReference>
<protein>
    <submittedName>
        <fullName evidence="6">Uncharacterized protein</fullName>
    </submittedName>
</protein>
<reference evidence="6" key="5">
    <citation type="submission" date="2025-09" db="UniProtKB">
        <authorList>
            <consortium name="Ensembl"/>
        </authorList>
    </citation>
    <scope>IDENTIFICATION</scope>
</reference>
<dbReference type="SUPFAM" id="SSF103506">
    <property type="entry name" value="Mitochondrial carrier"/>
    <property type="match status" value="1"/>
</dbReference>
<organism evidence="6 7">
    <name type="scientific">Callorhinchus milii</name>
    <name type="common">Ghost shark</name>
    <dbReference type="NCBI Taxonomy" id="7868"/>
    <lineage>
        <taxon>Eukaryota</taxon>
        <taxon>Metazoa</taxon>
        <taxon>Chordata</taxon>
        <taxon>Craniata</taxon>
        <taxon>Vertebrata</taxon>
        <taxon>Chondrichthyes</taxon>
        <taxon>Holocephali</taxon>
        <taxon>Chimaeriformes</taxon>
        <taxon>Callorhinchidae</taxon>
        <taxon>Callorhinchus</taxon>
    </lineage>
</organism>
<dbReference type="InParanoid" id="A0A4W3GE16"/>
<proteinExistence type="inferred from homology"/>
<evidence type="ECO:0000313" key="6">
    <source>
        <dbReference type="Ensembl" id="ENSCMIP00000001568.1"/>
    </source>
</evidence>
<reference evidence="6" key="4">
    <citation type="submission" date="2025-08" db="UniProtKB">
        <authorList>
            <consortium name="Ensembl"/>
        </authorList>
    </citation>
    <scope>IDENTIFICATION</scope>
</reference>
<evidence type="ECO:0000256" key="3">
    <source>
        <dbReference type="ARBA" id="ARBA00022692"/>
    </source>
</evidence>
<evidence type="ECO:0000313" key="7">
    <source>
        <dbReference type="Proteomes" id="UP000314986"/>
    </source>
</evidence>
<dbReference type="Ensembl" id="ENSCMIT00000001632.1">
    <property type="protein sequence ID" value="ENSCMIP00000001568.1"/>
    <property type="gene ID" value="ENSCMIG00000001000.1"/>
</dbReference>
<comment type="similarity">
    <text evidence="2">Belongs to the mitochondrial carrier (TC 2.A.29) family.</text>
</comment>
<accession>A0A4W3GE16</accession>
<dbReference type="Gene3D" id="1.50.40.10">
    <property type="entry name" value="Mitochondrial carrier domain"/>
    <property type="match status" value="1"/>
</dbReference>
<dbReference type="STRING" id="7868.ENSCMIP00000001568"/>
<dbReference type="InterPro" id="IPR023395">
    <property type="entry name" value="MCP_dom_sf"/>
</dbReference>
<feature type="region of interest" description="Disordered" evidence="5">
    <location>
        <begin position="66"/>
        <end position="91"/>
    </location>
</feature>
<evidence type="ECO:0000256" key="2">
    <source>
        <dbReference type="ARBA" id="ARBA00006375"/>
    </source>
</evidence>
<evidence type="ECO:0000256" key="4">
    <source>
        <dbReference type="ARBA" id="ARBA00023136"/>
    </source>
</evidence>
<reference evidence="7" key="1">
    <citation type="journal article" date="2006" name="Science">
        <title>Ancient noncoding elements conserved in the human genome.</title>
        <authorList>
            <person name="Venkatesh B."/>
            <person name="Kirkness E.F."/>
            <person name="Loh Y.H."/>
            <person name="Halpern A.L."/>
            <person name="Lee A.P."/>
            <person name="Johnson J."/>
            <person name="Dandona N."/>
            <person name="Viswanathan L.D."/>
            <person name="Tay A."/>
            <person name="Venter J.C."/>
            <person name="Strausberg R.L."/>
            <person name="Brenner S."/>
        </authorList>
    </citation>
    <scope>NUCLEOTIDE SEQUENCE [LARGE SCALE GENOMIC DNA]</scope>
</reference>
<reference evidence="7" key="3">
    <citation type="journal article" date="2014" name="Nature">
        <title>Elephant shark genome provides unique insights into gnathostome evolution.</title>
        <authorList>
            <consortium name="International Elephant Shark Genome Sequencing Consortium"/>
            <person name="Venkatesh B."/>
            <person name="Lee A.P."/>
            <person name="Ravi V."/>
            <person name="Maurya A.K."/>
            <person name="Lian M.M."/>
            <person name="Swann J.B."/>
            <person name="Ohta Y."/>
            <person name="Flajnik M.F."/>
            <person name="Sutoh Y."/>
            <person name="Kasahara M."/>
            <person name="Hoon S."/>
            <person name="Gangu V."/>
            <person name="Roy S.W."/>
            <person name="Irimia M."/>
            <person name="Korzh V."/>
            <person name="Kondrychyn I."/>
            <person name="Lim Z.W."/>
            <person name="Tay B.H."/>
            <person name="Tohari S."/>
            <person name="Kong K.W."/>
            <person name="Ho S."/>
            <person name="Lorente-Galdos B."/>
            <person name="Quilez J."/>
            <person name="Marques-Bonet T."/>
            <person name="Raney B.J."/>
            <person name="Ingham P.W."/>
            <person name="Tay A."/>
            <person name="Hillier L.W."/>
            <person name="Minx P."/>
            <person name="Boehm T."/>
            <person name="Wilson R.K."/>
            <person name="Brenner S."/>
            <person name="Warren W.C."/>
        </authorList>
    </citation>
    <scope>NUCLEOTIDE SEQUENCE [LARGE SCALE GENOMIC DNA]</scope>
</reference>
<sequence>IKIGSLNPRLFVGTLLCAIGCRVSPLRGLNMTIIGAGPAHALYFASYEKMKRTLSDVFFHGANSSIANGTRNPSAKPPPSLGGGGGGAFSR</sequence>
<keyword evidence="4" id="KW-0472">Membrane</keyword>